<dbReference type="PROSITE" id="PS51257">
    <property type="entry name" value="PROKAR_LIPOPROTEIN"/>
    <property type="match status" value="1"/>
</dbReference>
<evidence type="ECO:0000313" key="2">
    <source>
        <dbReference type="EMBL" id="BDV36360.1"/>
    </source>
</evidence>
<dbReference type="EMBL" id="AP027144">
    <property type="protein sequence ID" value="BDV36360.1"/>
    <property type="molecule type" value="Genomic_DNA"/>
</dbReference>
<feature type="signal peptide" evidence="1">
    <location>
        <begin position="1"/>
        <end position="19"/>
    </location>
</feature>
<accession>A0ABM8EEA5</accession>
<reference evidence="2 3" key="1">
    <citation type="journal article" date="2023" name="Int. J. Syst. Evol. Microbiol.">
        <title>Methylocystis iwaonis sp. nov., a type II methane-oxidizing bacterium from surface soil of a rice paddy field in Japan, and emended description of the genus Methylocystis (ex Whittenbury et al. 1970) Bowman et al. 1993.</title>
        <authorList>
            <person name="Kaise H."/>
            <person name="Sawadogo J.B."/>
            <person name="Alam M.S."/>
            <person name="Ueno C."/>
            <person name="Dianou D."/>
            <person name="Shinjo R."/>
            <person name="Asakawa S."/>
        </authorList>
    </citation>
    <scope>NUCLEOTIDE SEQUENCE [LARGE SCALE GENOMIC DNA]</scope>
    <source>
        <strain evidence="2 3">SS37A-Re</strain>
    </source>
</reference>
<keyword evidence="2" id="KW-0614">Plasmid</keyword>
<organism evidence="2 3">
    <name type="scientific">Methylocystis iwaonis</name>
    <dbReference type="NCBI Taxonomy" id="2885079"/>
    <lineage>
        <taxon>Bacteria</taxon>
        <taxon>Pseudomonadati</taxon>
        <taxon>Pseudomonadota</taxon>
        <taxon>Alphaproteobacteria</taxon>
        <taxon>Hyphomicrobiales</taxon>
        <taxon>Methylocystaceae</taxon>
        <taxon>Methylocystis</taxon>
    </lineage>
</organism>
<evidence type="ECO:0008006" key="4">
    <source>
        <dbReference type="Google" id="ProtNLM"/>
    </source>
</evidence>
<evidence type="ECO:0000256" key="1">
    <source>
        <dbReference type="SAM" id="SignalP"/>
    </source>
</evidence>
<keyword evidence="1" id="KW-0732">Signal</keyword>
<dbReference type="Proteomes" id="UP001317629">
    <property type="component" value="Plasmid pSS37A-Re-2"/>
</dbReference>
<keyword evidence="3" id="KW-1185">Reference proteome</keyword>
<gene>
    <name evidence="2" type="ORF">SS37A_38900</name>
</gene>
<geneLocation type="plasmid" evidence="2 3">
    <name>pSS37A-Re-2</name>
</geneLocation>
<sequence>MRKVFLGFMVFAVAAGGLAGCQSAQQSAANAEMTCEAAGLRPGTRRFERCANVNYAQNRAQASQTEAAVATAAAAGVLGGALVGAAASRPVYYGPAYYPVYRAPYWW</sequence>
<protein>
    <recommendedName>
        <fullName evidence="4">Lipoprotein</fullName>
    </recommendedName>
</protein>
<evidence type="ECO:0000313" key="3">
    <source>
        <dbReference type="Proteomes" id="UP001317629"/>
    </source>
</evidence>
<proteinExistence type="predicted"/>
<feature type="chain" id="PRO_5047276944" description="Lipoprotein" evidence="1">
    <location>
        <begin position="20"/>
        <end position="107"/>
    </location>
</feature>
<name>A0ABM8EEA5_9HYPH</name>